<protein>
    <recommendedName>
        <fullName evidence="4">Primosomal protein N' (Replication factor Y)-superfamily II helicase</fullName>
    </recommendedName>
</protein>
<keyword evidence="1" id="KW-1133">Transmembrane helix</keyword>
<dbReference type="AlphaFoldDB" id="A0A1E3WMH1"/>
<dbReference type="Proteomes" id="UP000095131">
    <property type="component" value="Unassembled WGS sequence"/>
</dbReference>
<keyword evidence="1" id="KW-0472">Membrane</keyword>
<evidence type="ECO:0000313" key="3">
    <source>
        <dbReference type="Proteomes" id="UP000095131"/>
    </source>
</evidence>
<evidence type="ECO:0008006" key="4">
    <source>
        <dbReference type="Google" id="ProtNLM"/>
    </source>
</evidence>
<evidence type="ECO:0000313" key="2">
    <source>
        <dbReference type="EMBL" id="ODS10970.1"/>
    </source>
</evidence>
<dbReference type="PANTHER" id="PTHR37826">
    <property type="entry name" value="FLOTILLIN BAND_7_5 DOMAIN PROTEIN"/>
    <property type="match status" value="1"/>
</dbReference>
<comment type="caution">
    <text evidence="2">The sequence shown here is derived from an EMBL/GenBank/DDBJ whole genome shotgun (WGS) entry which is preliminary data.</text>
</comment>
<evidence type="ECO:0000256" key="1">
    <source>
        <dbReference type="SAM" id="Phobius"/>
    </source>
</evidence>
<feature type="transmembrane region" description="Helical" evidence="1">
    <location>
        <begin position="339"/>
        <end position="357"/>
    </location>
</feature>
<proteinExistence type="predicted"/>
<dbReference type="PATRIC" id="fig|45658.8.peg.1224"/>
<organism evidence="2 3">
    <name type="scientific">Vibrio scophthalmi</name>
    <dbReference type="NCBI Taxonomy" id="45658"/>
    <lineage>
        <taxon>Bacteria</taxon>
        <taxon>Pseudomonadati</taxon>
        <taxon>Pseudomonadota</taxon>
        <taxon>Gammaproteobacteria</taxon>
        <taxon>Vibrionales</taxon>
        <taxon>Vibrionaceae</taxon>
        <taxon>Vibrio</taxon>
    </lineage>
</organism>
<dbReference type="PANTHER" id="PTHR37826:SF3">
    <property type="entry name" value="J DOMAIN-CONTAINING PROTEIN"/>
    <property type="match status" value="1"/>
</dbReference>
<gene>
    <name evidence="2" type="ORF">VSF3289_01231</name>
</gene>
<dbReference type="OrthoDB" id="3182597at2"/>
<keyword evidence="1" id="KW-0812">Transmembrane</keyword>
<accession>A0A1E3WMH1</accession>
<sequence length="362" mass="41384">MLVDVKCKSCAADLSYEPGTTSLICNHCQFEVEIEQPLTVKEAHNEVDLESYLNNFDACQEKIESRMIQCESCGATTEFGSDVKATHCAFCDTPLVLSRAENTKRIKPQGIIPFQIKREQAISNFSSWVKGLWLAPHNLKKHAEKLDRFQGVYIPYWTYDCNVATSYTGKKGVNYKESVTVTNSDGKTETRTETRTRWYFASGHITNNFDDVLVPATYSLDSTQLHQLEPWDLSKLVDYTDSYLQGYQAELYQVNLKEGYADAKVRMQEKIETTIDRDIGGDKQIISTRDSTYTDATFKHLILPVWVSSYRYREKVYRVLVNAQTGEVTGERPYCPFKVTFMATLVLTVSIGIAVIYHRMQY</sequence>
<name>A0A1E3WMH1_9VIBR</name>
<reference evidence="2 3" key="1">
    <citation type="submission" date="2016-08" db="EMBL/GenBank/DDBJ databases">
        <title>Genome sequencing of Vibrio scophthalmi strain FP3289, an isolated from Paralichthys olivaceus.</title>
        <authorList>
            <person name="Han H.-J."/>
        </authorList>
    </citation>
    <scope>NUCLEOTIDE SEQUENCE [LARGE SCALE GENOMIC DNA]</scope>
    <source>
        <strain evidence="2 3">FP3289</strain>
    </source>
</reference>
<dbReference type="RefSeq" id="WP_069446395.1">
    <property type="nucleotide sequence ID" value="NZ_MDCJ01000002.1"/>
</dbReference>
<dbReference type="EMBL" id="MDCJ01000002">
    <property type="protein sequence ID" value="ODS10970.1"/>
    <property type="molecule type" value="Genomic_DNA"/>
</dbReference>